<dbReference type="GO" id="GO:0005737">
    <property type="term" value="C:cytoplasm"/>
    <property type="evidence" value="ECO:0007669"/>
    <property type="project" value="TreeGrafter"/>
</dbReference>
<proteinExistence type="inferred from homology"/>
<sequence length="702" mass="82222">MIDRSYWGKKIEETGVRQHGTSSRILGIGIFITGLLFLAVALIMGFEFPKLIYTGITGRQCYFSDQSINYEQWKNDDFYTHYNRIYYFVIDNVDDYLYRKQKPKIREVGPYVYKESRKHTQIDLLGSKLSYEILRQQTFDEHQTRLECGINCHENDKLNILNLEYLYNVSLWGGENNFILSNIPNLLQHQLHLAFILYNGTDFYGDLAKFPSEDWLQSNPNASLNWSITDWITQQTIISKQLLTNLSFNTDEIQALYNVIIDPQKFGTTCLNGLKRSTQCIKAEQKMTENECVDKDNNQHCKNAQKTEKQNSTSEFGLIQHLENWKLTNDTIHHEHIQQLLCSTVANFSINSTIDCFVFDKHNKTLNIFMDLLFDYVFSHLASLSHNSLPPESRNLIFTTTQQDIAKGYFTGEYKHKGILTNNFDVKDTFQENPRWIFYTCLHENHIKNNFLLTEYDNHTCIPAIYFPRVTASSKLKVNGYVYFTPQAPLTTVCRTPVFYSDKYSMFMPEFWRTLTFSKQNELEMNCVRVGRYLPVNDEFKVDGFFIEEDGIQNVTQQYGYMSFLSHPYSTASNITQVERKTKSNKSHCYIYIEPVTGQIWHRVISFQFNIKISRKLFDSKWKQPLNLASFEHLLPVYWVKTVTTMTQIQPYKDFVTNMRRWACGGLISFTLLALSIMMCGSFIIFKPYVFNRVHPLPETTT</sequence>
<accession>A0A7E6ESJ1</accession>
<keyword evidence="3 7" id="KW-0812">Transmembrane</keyword>
<evidence type="ECO:0000256" key="4">
    <source>
        <dbReference type="ARBA" id="ARBA00022989"/>
    </source>
</evidence>
<evidence type="ECO:0000256" key="3">
    <source>
        <dbReference type="ARBA" id="ARBA00022692"/>
    </source>
</evidence>
<feature type="transmembrane region" description="Helical" evidence="7">
    <location>
        <begin position="667"/>
        <end position="686"/>
    </location>
</feature>
<organism evidence="8 9">
    <name type="scientific">Octopus sinensis</name>
    <name type="common">East Asian common octopus</name>
    <dbReference type="NCBI Taxonomy" id="2607531"/>
    <lineage>
        <taxon>Eukaryota</taxon>
        <taxon>Metazoa</taxon>
        <taxon>Spiralia</taxon>
        <taxon>Lophotrochozoa</taxon>
        <taxon>Mollusca</taxon>
        <taxon>Cephalopoda</taxon>
        <taxon>Coleoidea</taxon>
        <taxon>Octopodiformes</taxon>
        <taxon>Octopoda</taxon>
        <taxon>Incirrata</taxon>
        <taxon>Octopodidae</taxon>
        <taxon>Octopus</taxon>
    </lineage>
</organism>
<evidence type="ECO:0000313" key="8">
    <source>
        <dbReference type="Proteomes" id="UP000515154"/>
    </source>
</evidence>
<dbReference type="RefSeq" id="XP_036358309.1">
    <property type="nucleotide sequence ID" value="XM_036502416.1"/>
</dbReference>
<evidence type="ECO:0000256" key="5">
    <source>
        <dbReference type="ARBA" id="ARBA00023136"/>
    </source>
</evidence>
<evidence type="ECO:0000256" key="1">
    <source>
        <dbReference type="ARBA" id="ARBA00004370"/>
    </source>
</evidence>
<evidence type="ECO:0000313" key="9">
    <source>
        <dbReference type="RefSeq" id="XP_036358309.1"/>
    </source>
</evidence>
<dbReference type="GO" id="GO:0005044">
    <property type="term" value="F:scavenger receptor activity"/>
    <property type="evidence" value="ECO:0007669"/>
    <property type="project" value="TreeGrafter"/>
</dbReference>
<dbReference type="PANTHER" id="PTHR11923:SF51">
    <property type="entry name" value="LYSOSOME MEMBRANE PROTEIN 2"/>
    <property type="match status" value="1"/>
</dbReference>
<evidence type="ECO:0000256" key="7">
    <source>
        <dbReference type="SAM" id="Phobius"/>
    </source>
</evidence>
<keyword evidence="8" id="KW-1185">Reference proteome</keyword>
<evidence type="ECO:0000256" key="2">
    <source>
        <dbReference type="ARBA" id="ARBA00010532"/>
    </source>
</evidence>
<dbReference type="KEGG" id="osn:118763099"/>
<comment type="subcellular location">
    <subcellularLocation>
        <location evidence="1">Membrane</location>
    </subcellularLocation>
</comment>
<dbReference type="InterPro" id="IPR002159">
    <property type="entry name" value="CD36_fam"/>
</dbReference>
<keyword evidence="5 7" id="KW-0472">Membrane</keyword>
<gene>
    <name evidence="9" type="primary">LOC118763099</name>
</gene>
<evidence type="ECO:0000256" key="6">
    <source>
        <dbReference type="ARBA" id="ARBA00023180"/>
    </source>
</evidence>
<dbReference type="PRINTS" id="PR01609">
    <property type="entry name" value="CD36FAMILY"/>
</dbReference>
<comment type="similarity">
    <text evidence="2">Belongs to the CD36 family.</text>
</comment>
<dbReference type="AlphaFoldDB" id="A0A7E6ESJ1"/>
<dbReference type="PANTHER" id="PTHR11923">
    <property type="entry name" value="SCAVENGER RECEPTOR CLASS B TYPE-1 SR-B1"/>
    <property type="match status" value="1"/>
</dbReference>
<keyword evidence="4 7" id="KW-1133">Transmembrane helix</keyword>
<protein>
    <submittedName>
        <fullName evidence="9">Uncharacterized protein LOC118763099 isoform X1</fullName>
    </submittedName>
</protein>
<keyword evidence="6" id="KW-0325">Glycoprotein</keyword>
<feature type="transmembrane region" description="Helical" evidence="7">
    <location>
        <begin position="25"/>
        <end position="46"/>
    </location>
</feature>
<name>A0A7E6ESJ1_9MOLL</name>
<dbReference type="GO" id="GO:0016020">
    <property type="term" value="C:membrane"/>
    <property type="evidence" value="ECO:0007669"/>
    <property type="project" value="UniProtKB-SubCell"/>
</dbReference>
<reference evidence="9" key="1">
    <citation type="submission" date="2025-08" db="UniProtKB">
        <authorList>
            <consortium name="RefSeq"/>
        </authorList>
    </citation>
    <scope>IDENTIFICATION</scope>
</reference>
<dbReference type="Pfam" id="PF01130">
    <property type="entry name" value="CD36"/>
    <property type="match status" value="1"/>
</dbReference>
<dbReference type="Proteomes" id="UP000515154">
    <property type="component" value="Linkage group LG4"/>
</dbReference>